<keyword evidence="1" id="KW-0472">Membrane</keyword>
<evidence type="ECO:0000313" key="3">
    <source>
        <dbReference type="EMBL" id="QDT42144.1"/>
    </source>
</evidence>
<dbReference type="KEGG" id="gaz:Pan241w_22250"/>
<feature type="chain" id="PRO_5022105421" description="Oxaloacetate decarboxylase, gamma chain" evidence="2">
    <location>
        <begin position="34"/>
        <end position="86"/>
    </location>
</feature>
<evidence type="ECO:0000313" key="4">
    <source>
        <dbReference type="Proteomes" id="UP000317171"/>
    </source>
</evidence>
<protein>
    <recommendedName>
        <fullName evidence="5">Oxaloacetate decarboxylase, gamma chain</fullName>
    </recommendedName>
</protein>
<keyword evidence="1" id="KW-1133">Transmembrane helix</keyword>
<keyword evidence="2" id="KW-0732">Signal</keyword>
<keyword evidence="1" id="KW-0812">Transmembrane</keyword>
<evidence type="ECO:0008006" key="5">
    <source>
        <dbReference type="Google" id="ProtNLM"/>
    </source>
</evidence>
<feature type="transmembrane region" description="Helical" evidence="1">
    <location>
        <begin position="57"/>
        <end position="79"/>
    </location>
</feature>
<organism evidence="3 4">
    <name type="scientific">Gimesia alba</name>
    <dbReference type="NCBI Taxonomy" id="2527973"/>
    <lineage>
        <taxon>Bacteria</taxon>
        <taxon>Pseudomonadati</taxon>
        <taxon>Planctomycetota</taxon>
        <taxon>Planctomycetia</taxon>
        <taxon>Planctomycetales</taxon>
        <taxon>Planctomycetaceae</taxon>
        <taxon>Gimesia</taxon>
    </lineage>
</organism>
<accession>A0A517RE59</accession>
<name>A0A517RE59_9PLAN</name>
<dbReference type="RefSeq" id="WP_145214874.1">
    <property type="nucleotide sequence ID" value="NZ_CP036269.1"/>
</dbReference>
<dbReference type="EMBL" id="CP036269">
    <property type="protein sequence ID" value="QDT42144.1"/>
    <property type="molecule type" value="Genomic_DNA"/>
</dbReference>
<dbReference type="Proteomes" id="UP000317171">
    <property type="component" value="Chromosome"/>
</dbReference>
<proteinExistence type="predicted"/>
<sequence precursor="true">MNGFLEKLDSCKKAILVVPAMLLALSLGSSAQAQGLTITDVTTAVDVPGLIQTGAGELAAIVAVALVATIAFMIVKYAMRWFRGVA</sequence>
<keyword evidence="4" id="KW-1185">Reference proteome</keyword>
<dbReference type="AlphaFoldDB" id="A0A517RE59"/>
<evidence type="ECO:0000256" key="1">
    <source>
        <dbReference type="SAM" id="Phobius"/>
    </source>
</evidence>
<gene>
    <name evidence="3" type="ORF">Pan241w_22250</name>
</gene>
<evidence type="ECO:0000256" key="2">
    <source>
        <dbReference type="SAM" id="SignalP"/>
    </source>
</evidence>
<reference evidence="3 4" key="1">
    <citation type="submission" date="2019-02" db="EMBL/GenBank/DDBJ databases">
        <title>Deep-cultivation of Planctomycetes and their phenomic and genomic characterization uncovers novel biology.</title>
        <authorList>
            <person name="Wiegand S."/>
            <person name="Jogler M."/>
            <person name="Boedeker C."/>
            <person name="Pinto D."/>
            <person name="Vollmers J."/>
            <person name="Rivas-Marin E."/>
            <person name="Kohn T."/>
            <person name="Peeters S.H."/>
            <person name="Heuer A."/>
            <person name="Rast P."/>
            <person name="Oberbeckmann S."/>
            <person name="Bunk B."/>
            <person name="Jeske O."/>
            <person name="Meyerdierks A."/>
            <person name="Storesund J.E."/>
            <person name="Kallscheuer N."/>
            <person name="Luecker S."/>
            <person name="Lage O.M."/>
            <person name="Pohl T."/>
            <person name="Merkel B.J."/>
            <person name="Hornburger P."/>
            <person name="Mueller R.-W."/>
            <person name="Bruemmer F."/>
            <person name="Labrenz M."/>
            <person name="Spormann A.M."/>
            <person name="Op den Camp H."/>
            <person name="Overmann J."/>
            <person name="Amann R."/>
            <person name="Jetten M.S.M."/>
            <person name="Mascher T."/>
            <person name="Medema M.H."/>
            <person name="Devos D.P."/>
            <person name="Kaster A.-K."/>
            <person name="Ovreas L."/>
            <person name="Rohde M."/>
            <person name="Galperin M.Y."/>
            <person name="Jogler C."/>
        </authorList>
    </citation>
    <scope>NUCLEOTIDE SEQUENCE [LARGE SCALE GENOMIC DNA]</scope>
    <source>
        <strain evidence="3 4">Pan241w</strain>
    </source>
</reference>
<feature type="signal peptide" evidence="2">
    <location>
        <begin position="1"/>
        <end position="33"/>
    </location>
</feature>